<feature type="transmembrane region" description="Helical" evidence="10">
    <location>
        <begin position="283"/>
        <end position="309"/>
    </location>
</feature>
<evidence type="ECO:0000313" key="13">
    <source>
        <dbReference type="EMBL" id="EFO61436.1"/>
    </source>
</evidence>
<evidence type="ECO:0000256" key="1">
    <source>
        <dbReference type="ARBA" id="ARBA00004141"/>
    </source>
</evidence>
<dbReference type="Pfam" id="PF00664">
    <property type="entry name" value="ABC_membrane"/>
    <property type="match status" value="2"/>
</dbReference>
<evidence type="ECO:0000256" key="7">
    <source>
        <dbReference type="ARBA" id="ARBA00022989"/>
    </source>
</evidence>
<dbReference type="CDD" id="cd03244">
    <property type="entry name" value="ABCC_MRP_domain2"/>
    <property type="match status" value="1"/>
</dbReference>
<dbReference type="GO" id="GO:0016887">
    <property type="term" value="F:ATP hydrolysis activity"/>
    <property type="evidence" value="ECO:0007669"/>
    <property type="project" value="InterPro"/>
</dbReference>
<feature type="transmembrane region" description="Helical" evidence="10">
    <location>
        <begin position="254"/>
        <end position="277"/>
    </location>
</feature>
<protein>
    <submittedName>
        <fullName evidence="13">Multidrug resistance-associated protein 1</fullName>
    </submittedName>
</protein>
<feature type="transmembrane region" description="Helical" evidence="10">
    <location>
        <begin position="397"/>
        <end position="420"/>
    </location>
</feature>
<keyword evidence="3" id="KW-0813">Transport</keyword>
<dbReference type="PROSITE" id="PS50893">
    <property type="entry name" value="ABC_TRANSPORTER_2"/>
    <property type="match status" value="2"/>
</dbReference>
<evidence type="ECO:0000256" key="5">
    <source>
        <dbReference type="ARBA" id="ARBA00022741"/>
    </source>
</evidence>
<feature type="transmembrane region" description="Helical" evidence="10">
    <location>
        <begin position="1039"/>
        <end position="1060"/>
    </location>
</feature>
<dbReference type="FunFam" id="3.40.50.300:FF:002452">
    <property type="entry name" value="ABC-type metal ion transporter"/>
    <property type="match status" value="1"/>
</dbReference>
<feature type="domain" description="ABC transporter" evidence="11">
    <location>
        <begin position="1317"/>
        <end position="1567"/>
    </location>
</feature>
<reference evidence="13 14" key="1">
    <citation type="journal article" date="2010" name="BMC Genomics">
        <title>Genome analysis and comparative genomics of a Giardia intestinalis assemblage E isolate.</title>
        <authorList>
            <person name="Jerlstrom-Hultqvist J."/>
            <person name="Franzen O."/>
            <person name="Ankarklev J."/>
            <person name="Xu F."/>
            <person name="Nohynkova E."/>
            <person name="Andersson J.O."/>
            <person name="Svard S.G."/>
            <person name="Andersson B."/>
        </authorList>
    </citation>
    <scope>NUCLEOTIDE SEQUENCE [LARGE SCALE GENOMIC DNA]</scope>
    <source>
        <strain evidence="13 14">P15</strain>
    </source>
</reference>
<organism evidence="13 14">
    <name type="scientific">Giardia intestinalis (strain P15)</name>
    <name type="common">Giardia lamblia</name>
    <dbReference type="NCBI Taxonomy" id="658858"/>
    <lineage>
        <taxon>Eukaryota</taxon>
        <taxon>Metamonada</taxon>
        <taxon>Diplomonadida</taxon>
        <taxon>Hexamitidae</taxon>
        <taxon>Giardiinae</taxon>
        <taxon>Giardia</taxon>
    </lineage>
</organism>
<dbReference type="PROSITE" id="PS50929">
    <property type="entry name" value="ABC_TM1F"/>
    <property type="match status" value="2"/>
</dbReference>
<keyword evidence="8 10" id="KW-0472">Membrane</keyword>
<gene>
    <name evidence="13" type="ORF">GLP15_1629</name>
</gene>
<evidence type="ECO:0000256" key="2">
    <source>
        <dbReference type="ARBA" id="ARBA00009726"/>
    </source>
</evidence>
<feature type="region of interest" description="Disordered" evidence="9">
    <location>
        <begin position="1"/>
        <end position="34"/>
    </location>
</feature>
<dbReference type="PANTHER" id="PTHR24223:SF456">
    <property type="entry name" value="MULTIDRUG RESISTANCE-ASSOCIATED PROTEIN LETHAL(2)03659"/>
    <property type="match status" value="1"/>
</dbReference>
<keyword evidence="4 10" id="KW-0812">Transmembrane</keyword>
<evidence type="ECO:0000256" key="9">
    <source>
        <dbReference type="SAM" id="MobiDB-lite"/>
    </source>
</evidence>
<evidence type="ECO:0000256" key="8">
    <source>
        <dbReference type="ARBA" id="ARBA00023136"/>
    </source>
</evidence>
<keyword evidence="5" id="KW-0547">Nucleotide-binding</keyword>
<dbReference type="PROSITE" id="PS00211">
    <property type="entry name" value="ABC_TRANSPORTER_1"/>
    <property type="match status" value="2"/>
</dbReference>
<dbReference type="SUPFAM" id="SSF90123">
    <property type="entry name" value="ABC transporter transmembrane region"/>
    <property type="match status" value="2"/>
</dbReference>
<dbReference type="Pfam" id="PF00005">
    <property type="entry name" value="ABC_tran"/>
    <property type="match status" value="2"/>
</dbReference>
<evidence type="ECO:0000259" key="11">
    <source>
        <dbReference type="PROSITE" id="PS50893"/>
    </source>
</evidence>
<comment type="subcellular location">
    <subcellularLocation>
        <location evidence="1">Membrane</location>
        <topology evidence="1">Multi-pass membrane protein</topology>
    </subcellularLocation>
</comment>
<comment type="similarity">
    <text evidence="2">Belongs to the ABC transporter superfamily. ABCC family. Conjugate transporter (TC 3.A.1.208) subfamily.</text>
</comment>
<dbReference type="PANTHER" id="PTHR24223">
    <property type="entry name" value="ATP-BINDING CASSETTE SUB-FAMILY C"/>
    <property type="match status" value="1"/>
</dbReference>
<keyword evidence="7 10" id="KW-1133">Transmembrane helix</keyword>
<feature type="transmembrane region" description="Helical" evidence="10">
    <location>
        <begin position="127"/>
        <end position="148"/>
    </location>
</feature>
<dbReference type="InterPro" id="IPR044726">
    <property type="entry name" value="ABCC_6TM_D2"/>
</dbReference>
<dbReference type="OMA" id="QVTDAWT"/>
<feature type="domain" description="ABC transmembrane type-1" evidence="12">
    <location>
        <begin position="128"/>
        <end position="422"/>
    </location>
</feature>
<dbReference type="InterPro" id="IPR027417">
    <property type="entry name" value="P-loop_NTPase"/>
</dbReference>
<dbReference type="InterPro" id="IPR044746">
    <property type="entry name" value="ABCC_6TM_D1"/>
</dbReference>
<feature type="domain" description="ABC transmembrane type-1" evidence="12">
    <location>
        <begin position="979"/>
        <end position="1272"/>
    </location>
</feature>
<dbReference type="InterPro" id="IPR017871">
    <property type="entry name" value="ABC_transporter-like_CS"/>
</dbReference>
<dbReference type="InterPro" id="IPR003593">
    <property type="entry name" value="AAA+_ATPase"/>
</dbReference>
<evidence type="ECO:0000313" key="14">
    <source>
        <dbReference type="Proteomes" id="UP000008974"/>
    </source>
</evidence>
<keyword evidence="6" id="KW-0067">ATP-binding</keyword>
<dbReference type="SMART" id="SM00382">
    <property type="entry name" value="AAA"/>
    <property type="match status" value="2"/>
</dbReference>
<dbReference type="EMBL" id="ACVC01000228">
    <property type="protein sequence ID" value="EFO61436.1"/>
    <property type="molecule type" value="Genomic_DNA"/>
</dbReference>
<dbReference type="FunFam" id="1.20.1560.10:FF:000241">
    <property type="entry name" value="Multidrug resistance-associated protein 1"/>
    <property type="match status" value="1"/>
</dbReference>
<dbReference type="Proteomes" id="UP000008974">
    <property type="component" value="Unassembled WGS sequence"/>
</dbReference>
<feature type="transmembrane region" description="Helical" evidence="10">
    <location>
        <begin position="356"/>
        <end position="385"/>
    </location>
</feature>
<feature type="transmembrane region" description="Helical" evidence="10">
    <location>
        <begin position="1105"/>
        <end position="1124"/>
    </location>
</feature>
<dbReference type="CDD" id="cd18580">
    <property type="entry name" value="ABC_6TM_ABCC_D2"/>
    <property type="match status" value="1"/>
</dbReference>
<dbReference type="OrthoDB" id="6500128at2759"/>
<name>E1F7Z7_GIAIA</name>
<dbReference type="GO" id="GO:0016020">
    <property type="term" value="C:membrane"/>
    <property type="evidence" value="ECO:0007669"/>
    <property type="project" value="UniProtKB-SubCell"/>
</dbReference>
<dbReference type="Gene3D" id="1.20.1560.10">
    <property type="entry name" value="ABC transporter type 1, transmembrane domain"/>
    <property type="match status" value="2"/>
</dbReference>
<dbReference type="GO" id="GO:0140359">
    <property type="term" value="F:ABC-type transporter activity"/>
    <property type="evidence" value="ECO:0007669"/>
    <property type="project" value="InterPro"/>
</dbReference>
<evidence type="ECO:0000256" key="3">
    <source>
        <dbReference type="ARBA" id="ARBA00022448"/>
    </source>
</evidence>
<feature type="compositionally biased region" description="Polar residues" evidence="9">
    <location>
        <begin position="1"/>
        <end position="19"/>
    </location>
</feature>
<feature type="transmembrane region" description="Helical" evidence="10">
    <location>
        <begin position="1212"/>
        <end position="1235"/>
    </location>
</feature>
<evidence type="ECO:0000256" key="10">
    <source>
        <dbReference type="SAM" id="Phobius"/>
    </source>
</evidence>
<evidence type="ECO:0000256" key="4">
    <source>
        <dbReference type="ARBA" id="ARBA00022692"/>
    </source>
</evidence>
<dbReference type="CDD" id="cd18579">
    <property type="entry name" value="ABC_6TM_ABCC_D1"/>
    <property type="match status" value="1"/>
</dbReference>
<dbReference type="GO" id="GO:0005524">
    <property type="term" value="F:ATP binding"/>
    <property type="evidence" value="ECO:0007669"/>
    <property type="project" value="UniProtKB-KW"/>
</dbReference>
<dbReference type="InterPro" id="IPR036640">
    <property type="entry name" value="ABC1_TM_sf"/>
</dbReference>
<feature type="transmembrane region" description="Helical" evidence="10">
    <location>
        <begin position="1130"/>
        <end position="1148"/>
    </location>
</feature>
<proteinExistence type="inferred from homology"/>
<sequence>MSASEALSSVAVQDGQKQTAGRVRKGCCSKNYPPPPPNFDKADFSTKRPLQSLYCSCLNPFFTFMSPIIKRSGRQGTLYLSDLHPPVDRHCPQIAATDFVREWNKKVYKGKQPSIILSVIRASMGRFVTACIMILFYVAAQMIAPFTIQRISKQIIVSVSGNFAQSQTTLDAIVTVLKATYPYILVVFFGQLIYALSDSILWYLLSDMVSRFLGGTLDILYNKMLSLSDITRQNSAAGNLVNLLFADTMRISNFMLLLIFMMTMPLMFVCYLVYMAIEIDPKGIGGLVALFIILPIVGLILFAFTRLLFSLLSMTDLRVKKISEVLNGMKVVKLFGMEDIQEARVMNIRNREIGMIFRFGVILSSFGLVVNGAAPLMSLFGFLFFMTSSSFDISNAYTAVFVYNMLGLVFVFMPLMMSGISESKISSKRILTFITLPQPDYGVVTREKSYTLTKGETVPYAIKTSNQPSFCWGLREDSIIPPLLDPMFKDNMKKQAQVLQLHPRFKKHYEKRVKEYRAWKAKSPSISIDATEEDILLNRFDAVDVADTDAEAMRYINSWVIEFGLLPPDKVTSFGSYIPQAYQASPDDNPYQVLKKTFLHRIVVRGLYDLAAEQNQVSRDLKKYRKDPARCKQIVDAQLDKNPNHVDLPPRIKNLDLNIPKGYLVGICGPVGAGKTTLFSALLGELRLVREQRAKLDSYKFNNLELKFDYQTGLTPPVSFVEKYSTEDPRLDPQIPHVHIYGSVAYFAQSSCIFSGTLRDNIVFYRPFDRARYEKVLDICCLIPDLKLFKAGDLTEIGEKGVSLSGGQKARVALARAVYSGCDILLLDDPLSAVDSHVGQKLWNEVICGFLKEQGTTVLIASHQTQYFGNCDLVIRIEDGEIVHSDTPDNLMNKGIDFGFSRTTSVASGLNNAGRMESVASQLVIPAQTEEEKKRDLALVTDDSNEAKGKLMLAEAFAQQGSVSGKFYKRWFRSGSRCSLFCYLIFVVLWQGSTQYLGVLVNHWVSDRYHFKPPGNPADKSYNYKYIGIYAGMTVSTMLMAYLSSVFLVSFINSAARALFKKMLRSIFRSPMSFFDTTPTGRILNRFSKDTDSMDIQVMRFINQALGNGASLAGMLVMICVLAWPALIVVIPTTILYAVIFFMFRRVAPQVKRLESITKSPVINICTESLGALPSIRAYSFESHFIAKAREQITINSSAYWMQISLPRWLSFRLNVIGAFFCGFIALISCVVAPINIGGIQFIDYAGLILSYSFNIQMILSQFVTAWVQAEAEVTSIERVMEYSDLPAEDLSDKTNKIIESCTLASELWPRAPEAGIKVKNLNFRYRPELDLTLKDCNFEILPGEHVGVVGRTGAGKSSLTVAFFRLAEPDSGSSIVIDNVNLLTDVGLHQARQAIAIIPQEPFLFSGTLRQSLCAYSASVAEGLQPGPGVEKIPDEKLWRVLEQVRMREYFEQQPGGLDAKIAANGDNLSAGQRQLVCVARALVREPRCVVLDEATAQVDRENDRLIQDAIRENLTDTTIFSIAHRLDTIIDFDRILVVDAGRIAEYDTPANLLRREDSIFSHLVAKTGEETAGKLRAAAFLAEQQRAKGDKVDISAYF</sequence>
<accession>E1F7Z7</accession>
<dbReference type="Gene3D" id="3.40.50.300">
    <property type="entry name" value="P-loop containing nucleotide triphosphate hydrolases"/>
    <property type="match status" value="2"/>
</dbReference>
<evidence type="ECO:0000259" key="12">
    <source>
        <dbReference type="PROSITE" id="PS50929"/>
    </source>
</evidence>
<dbReference type="InterPro" id="IPR011527">
    <property type="entry name" value="ABC1_TM_dom"/>
</dbReference>
<dbReference type="CDD" id="cd03250">
    <property type="entry name" value="ABCC_MRP_domain1"/>
    <property type="match status" value="1"/>
</dbReference>
<dbReference type="SUPFAM" id="SSF52540">
    <property type="entry name" value="P-loop containing nucleoside triphosphate hydrolases"/>
    <property type="match status" value="2"/>
</dbReference>
<feature type="transmembrane region" description="Helical" evidence="10">
    <location>
        <begin position="980"/>
        <end position="1005"/>
    </location>
</feature>
<dbReference type="VEuPathDB" id="GiardiaDB:GLP15_1629"/>
<dbReference type="InterPro" id="IPR003439">
    <property type="entry name" value="ABC_transporter-like_ATP-bd"/>
</dbReference>
<feature type="domain" description="ABC transporter" evidence="11">
    <location>
        <begin position="629"/>
        <end position="904"/>
    </location>
</feature>
<dbReference type="InterPro" id="IPR050173">
    <property type="entry name" value="ABC_transporter_C-like"/>
</dbReference>
<evidence type="ECO:0000256" key="6">
    <source>
        <dbReference type="ARBA" id="ARBA00022840"/>
    </source>
</evidence>
<feature type="transmembrane region" description="Helical" evidence="10">
    <location>
        <begin position="183"/>
        <end position="205"/>
    </location>
</feature>
<dbReference type="STRING" id="658858.E1F7Z7"/>
<comment type="caution">
    <text evidence="13">The sequence shown here is derived from an EMBL/GenBank/DDBJ whole genome shotgun (WGS) entry which is preliminary data.</text>
</comment>